<protein>
    <submittedName>
        <fullName evidence="1">Uncharacterized protein</fullName>
    </submittedName>
</protein>
<proteinExistence type="predicted"/>
<gene>
    <name evidence="1" type="ORF">ERUC_LOCUS24103</name>
</gene>
<dbReference type="AlphaFoldDB" id="A0ABC8KK62"/>
<reference evidence="1 2" key="1">
    <citation type="submission" date="2022-03" db="EMBL/GenBank/DDBJ databases">
        <authorList>
            <person name="Macdonald S."/>
            <person name="Ahmed S."/>
            <person name="Newling K."/>
        </authorList>
    </citation>
    <scope>NUCLEOTIDE SEQUENCE [LARGE SCALE GENOMIC DNA]</scope>
</reference>
<sequence length="95" mass="10633">MSQSIRDLLQVCECLKSVAGSVISIELVGTLPTSCGVSAPYPTSLSSNCDEYTWYATFVDLFEPSSPVFLEHKKHQVTDKWLRHVIVMQEIAVRD</sequence>
<accession>A0ABC8KK62</accession>
<dbReference type="SUPFAM" id="SSF47699">
    <property type="entry name" value="Bifunctional inhibitor/lipid-transfer protein/seed storage 2S albumin"/>
    <property type="match status" value="1"/>
</dbReference>
<evidence type="ECO:0000313" key="2">
    <source>
        <dbReference type="Proteomes" id="UP001642260"/>
    </source>
</evidence>
<organism evidence="1 2">
    <name type="scientific">Eruca vesicaria subsp. sativa</name>
    <name type="common">Garden rocket</name>
    <name type="synonym">Eruca sativa</name>
    <dbReference type="NCBI Taxonomy" id="29727"/>
    <lineage>
        <taxon>Eukaryota</taxon>
        <taxon>Viridiplantae</taxon>
        <taxon>Streptophyta</taxon>
        <taxon>Embryophyta</taxon>
        <taxon>Tracheophyta</taxon>
        <taxon>Spermatophyta</taxon>
        <taxon>Magnoliopsida</taxon>
        <taxon>eudicotyledons</taxon>
        <taxon>Gunneridae</taxon>
        <taxon>Pentapetalae</taxon>
        <taxon>rosids</taxon>
        <taxon>malvids</taxon>
        <taxon>Brassicales</taxon>
        <taxon>Brassicaceae</taxon>
        <taxon>Brassiceae</taxon>
        <taxon>Eruca</taxon>
    </lineage>
</organism>
<dbReference type="InterPro" id="IPR036312">
    <property type="entry name" value="Bifun_inhib/LTP/seed_sf"/>
</dbReference>
<keyword evidence="2" id="KW-1185">Reference proteome</keyword>
<dbReference type="EMBL" id="CAKOAT010245154">
    <property type="protein sequence ID" value="CAH8358347.1"/>
    <property type="molecule type" value="Genomic_DNA"/>
</dbReference>
<evidence type="ECO:0000313" key="1">
    <source>
        <dbReference type="EMBL" id="CAH8358347.1"/>
    </source>
</evidence>
<name>A0ABC8KK62_ERUVS</name>
<comment type="caution">
    <text evidence="1">The sequence shown here is derived from an EMBL/GenBank/DDBJ whole genome shotgun (WGS) entry which is preliminary data.</text>
</comment>
<dbReference type="Proteomes" id="UP001642260">
    <property type="component" value="Unassembled WGS sequence"/>
</dbReference>
<dbReference type="Gene3D" id="1.10.110.10">
    <property type="entry name" value="Plant lipid-transfer and hydrophobic proteins"/>
    <property type="match status" value="1"/>
</dbReference>